<evidence type="ECO:0000256" key="1">
    <source>
        <dbReference type="SAM" id="MobiDB-lite"/>
    </source>
</evidence>
<feature type="compositionally biased region" description="Pro residues" evidence="1">
    <location>
        <begin position="11"/>
        <end position="48"/>
    </location>
</feature>
<dbReference type="InterPro" id="IPR038883">
    <property type="entry name" value="AN11006-like"/>
</dbReference>
<dbReference type="PANTHER" id="PTHR42085">
    <property type="entry name" value="F-BOX DOMAIN-CONTAINING PROTEIN"/>
    <property type="match status" value="1"/>
</dbReference>
<feature type="compositionally biased region" description="Pro residues" evidence="1">
    <location>
        <begin position="61"/>
        <end position="82"/>
    </location>
</feature>
<dbReference type="HOGENOM" id="CLU_723942_0_0_1"/>
<sequence length="382" mass="42682">MLQPGEQSSSSPPPASLPLPPSPLSHKMLPPPSPSSPPHPNILPPPSLSLPLRPHHNMLPPSSPPLPPSPPHHEMVPPPSQPEAPFQKQQKPLFLNIAAELRNRVYALALKLDGEIGFSCCRDWDSGKLSIKRDDIVPWPHPWPQSHRSARKDDPTNQIDLRKLAVGLLAVCRQINFEAAPVLYGANKFAFYGASIASHTIGSFGGNFVHLRKLKLGNVKNTISGQFWRHSPEDPWYRTQLNVFVDLMSTLDRKEKGEVLELTLGFNSHPRGSELDSSPYYGEDDPCPKMEVRFLKAVLPFMGQSHYFGEGKDSKGRLQIELFGEGGLKGSFQQKSRMKRWASASGIILRKIRGYMEEDPSLATVPLKSRYIGDCFPYDWKE</sequence>
<keyword evidence="3" id="KW-1185">Reference proteome</keyword>
<accession>M3CBC6</accession>
<protein>
    <submittedName>
        <fullName evidence="2">Uncharacterized protein</fullName>
    </submittedName>
</protein>
<dbReference type="GeneID" id="27898794"/>
<gene>
    <name evidence="2" type="ORF">SEPMUDRAFT_121033</name>
</gene>
<dbReference type="EMBL" id="KB456270">
    <property type="protein sequence ID" value="EMF09155.1"/>
    <property type="molecule type" value="Genomic_DNA"/>
</dbReference>
<dbReference type="PANTHER" id="PTHR42085:SF8">
    <property type="entry name" value="F-BOX DOMAIN-CONTAINING PROTEIN"/>
    <property type="match status" value="1"/>
</dbReference>
<proteinExistence type="predicted"/>
<evidence type="ECO:0000313" key="3">
    <source>
        <dbReference type="Proteomes" id="UP000016931"/>
    </source>
</evidence>
<dbReference type="Proteomes" id="UP000016931">
    <property type="component" value="Unassembled WGS sequence"/>
</dbReference>
<feature type="compositionally biased region" description="Low complexity" evidence="1">
    <location>
        <begin position="49"/>
        <end position="60"/>
    </location>
</feature>
<dbReference type="RefSeq" id="XP_016757276.1">
    <property type="nucleotide sequence ID" value="XM_016901657.1"/>
</dbReference>
<dbReference type="OrthoDB" id="3650777at2759"/>
<feature type="region of interest" description="Disordered" evidence="1">
    <location>
        <begin position="1"/>
        <end position="86"/>
    </location>
</feature>
<organism evidence="2 3">
    <name type="scientific">Sphaerulina musiva (strain SO2202)</name>
    <name type="common">Poplar stem canker fungus</name>
    <name type="synonym">Septoria musiva</name>
    <dbReference type="NCBI Taxonomy" id="692275"/>
    <lineage>
        <taxon>Eukaryota</taxon>
        <taxon>Fungi</taxon>
        <taxon>Dikarya</taxon>
        <taxon>Ascomycota</taxon>
        <taxon>Pezizomycotina</taxon>
        <taxon>Dothideomycetes</taxon>
        <taxon>Dothideomycetidae</taxon>
        <taxon>Mycosphaerellales</taxon>
        <taxon>Mycosphaerellaceae</taxon>
        <taxon>Sphaerulina</taxon>
    </lineage>
</organism>
<reference evidence="2 3" key="1">
    <citation type="journal article" date="2012" name="PLoS Pathog.">
        <title>Diverse lifestyles and strategies of plant pathogenesis encoded in the genomes of eighteen Dothideomycetes fungi.</title>
        <authorList>
            <person name="Ohm R.A."/>
            <person name="Feau N."/>
            <person name="Henrissat B."/>
            <person name="Schoch C.L."/>
            <person name="Horwitz B.A."/>
            <person name="Barry K.W."/>
            <person name="Condon B.J."/>
            <person name="Copeland A.C."/>
            <person name="Dhillon B."/>
            <person name="Glaser F."/>
            <person name="Hesse C.N."/>
            <person name="Kosti I."/>
            <person name="LaButti K."/>
            <person name="Lindquist E.A."/>
            <person name="Lucas S."/>
            <person name="Salamov A.A."/>
            <person name="Bradshaw R.E."/>
            <person name="Ciuffetti L."/>
            <person name="Hamelin R.C."/>
            <person name="Kema G.H.J."/>
            <person name="Lawrence C."/>
            <person name="Scott J.A."/>
            <person name="Spatafora J.W."/>
            <person name="Turgeon B.G."/>
            <person name="de Wit P.J.G.M."/>
            <person name="Zhong S."/>
            <person name="Goodwin S.B."/>
            <person name="Grigoriev I.V."/>
        </authorList>
    </citation>
    <scope>NUCLEOTIDE SEQUENCE [LARGE SCALE GENOMIC DNA]</scope>
    <source>
        <strain evidence="2 3">SO2202</strain>
    </source>
</reference>
<name>M3CBC6_SPHMS</name>
<dbReference type="AlphaFoldDB" id="M3CBC6"/>
<evidence type="ECO:0000313" key="2">
    <source>
        <dbReference type="EMBL" id="EMF09155.1"/>
    </source>
</evidence>